<dbReference type="GO" id="GO:0051260">
    <property type="term" value="P:protein homooligomerization"/>
    <property type="evidence" value="ECO:0007669"/>
    <property type="project" value="InterPro"/>
</dbReference>
<feature type="non-terminal residue" evidence="2">
    <location>
        <position position="90"/>
    </location>
</feature>
<dbReference type="InParanoid" id="B8BY89"/>
<dbReference type="Gene3D" id="3.30.710.10">
    <property type="entry name" value="Potassium Channel Kv1.1, Chain A"/>
    <property type="match status" value="1"/>
</dbReference>
<organism evidence="2 3">
    <name type="scientific">Thalassiosira pseudonana</name>
    <name type="common">Marine diatom</name>
    <name type="synonym">Cyclotella nana</name>
    <dbReference type="NCBI Taxonomy" id="35128"/>
    <lineage>
        <taxon>Eukaryota</taxon>
        <taxon>Sar</taxon>
        <taxon>Stramenopiles</taxon>
        <taxon>Ochrophyta</taxon>
        <taxon>Bacillariophyta</taxon>
        <taxon>Coscinodiscophyceae</taxon>
        <taxon>Thalassiosirophycidae</taxon>
        <taxon>Thalassiosirales</taxon>
        <taxon>Thalassiosiraceae</taxon>
        <taxon>Thalassiosira</taxon>
    </lineage>
</organism>
<protein>
    <recommendedName>
        <fullName evidence="1">BTB domain-containing protein</fullName>
    </recommendedName>
</protein>
<dbReference type="STRING" id="35128.B8BY89"/>
<dbReference type="Pfam" id="PF02214">
    <property type="entry name" value="BTB_2"/>
    <property type="match status" value="1"/>
</dbReference>
<dbReference type="InterPro" id="IPR003131">
    <property type="entry name" value="T1-type_BTB"/>
</dbReference>
<feature type="domain" description="BTB" evidence="1">
    <location>
        <begin position="1"/>
        <end position="68"/>
    </location>
</feature>
<dbReference type="AlphaFoldDB" id="B8BY89"/>
<dbReference type="PANTHER" id="PTHR11145:SF8">
    <property type="entry name" value="RE57120P"/>
    <property type="match status" value="1"/>
</dbReference>
<dbReference type="InterPro" id="IPR000210">
    <property type="entry name" value="BTB/POZ_dom"/>
</dbReference>
<dbReference type="eggNOG" id="KOG2716">
    <property type="taxonomic scope" value="Eukaryota"/>
</dbReference>
<dbReference type="InterPro" id="IPR011333">
    <property type="entry name" value="SKP1/BTB/POZ_sf"/>
</dbReference>
<dbReference type="KEGG" id="tps:THAPSDRAFT_32691"/>
<dbReference type="PROSITE" id="PS50097">
    <property type="entry name" value="BTB"/>
    <property type="match status" value="1"/>
</dbReference>
<dbReference type="SUPFAM" id="SSF54695">
    <property type="entry name" value="POZ domain"/>
    <property type="match status" value="1"/>
</dbReference>
<dbReference type="GeneID" id="7441922"/>
<evidence type="ECO:0000313" key="2">
    <source>
        <dbReference type="EMBL" id="EED94334.1"/>
    </source>
</evidence>
<accession>B8BY89</accession>
<dbReference type="PANTHER" id="PTHR11145">
    <property type="entry name" value="BTB/POZ DOMAIN-CONTAINING ADAPTER FOR CUL3-MEDIATED RHOA DEGRADATION PROTEIN FAMILY MEMBER"/>
    <property type="match status" value="1"/>
</dbReference>
<evidence type="ECO:0000259" key="1">
    <source>
        <dbReference type="PROSITE" id="PS50097"/>
    </source>
</evidence>
<dbReference type="OMA" id="FCVSKST"/>
<dbReference type="CDD" id="cd18316">
    <property type="entry name" value="BTB_POZ_KCTD-like"/>
    <property type="match status" value="1"/>
</dbReference>
<sequence>EFIRIDVGGRVFCVSKSTLADSASYFESLLSDRWAAKEDDSDVFIDQDPDAFEILLTFMRCGIVHLPKGDLYLSKKALILAEYLGLHGFL</sequence>
<gene>
    <name evidence="2" type="ORF">THAPSDRAFT_32691</name>
</gene>
<reference evidence="2 3" key="2">
    <citation type="journal article" date="2008" name="Nature">
        <title>The Phaeodactylum genome reveals the evolutionary history of diatom genomes.</title>
        <authorList>
            <person name="Bowler C."/>
            <person name="Allen A.E."/>
            <person name="Badger J.H."/>
            <person name="Grimwood J."/>
            <person name="Jabbari K."/>
            <person name="Kuo A."/>
            <person name="Maheswari U."/>
            <person name="Martens C."/>
            <person name="Maumus F."/>
            <person name="Otillar R.P."/>
            <person name="Rayko E."/>
            <person name="Salamov A."/>
            <person name="Vandepoele K."/>
            <person name="Beszteri B."/>
            <person name="Gruber A."/>
            <person name="Heijde M."/>
            <person name="Katinka M."/>
            <person name="Mock T."/>
            <person name="Valentin K."/>
            <person name="Verret F."/>
            <person name="Berges J.A."/>
            <person name="Brownlee C."/>
            <person name="Cadoret J.P."/>
            <person name="Chiovitti A."/>
            <person name="Choi C.J."/>
            <person name="Coesel S."/>
            <person name="De Martino A."/>
            <person name="Detter J.C."/>
            <person name="Durkin C."/>
            <person name="Falciatore A."/>
            <person name="Fournet J."/>
            <person name="Haruta M."/>
            <person name="Huysman M.J."/>
            <person name="Jenkins B.D."/>
            <person name="Jiroutova K."/>
            <person name="Jorgensen R.E."/>
            <person name="Joubert Y."/>
            <person name="Kaplan A."/>
            <person name="Kroger N."/>
            <person name="Kroth P.G."/>
            <person name="La Roche J."/>
            <person name="Lindquist E."/>
            <person name="Lommer M."/>
            <person name="Martin-Jezequel V."/>
            <person name="Lopez P.J."/>
            <person name="Lucas S."/>
            <person name="Mangogna M."/>
            <person name="McGinnis K."/>
            <person name="Medlin L.K."/>
            <person name="Montsant A."/>
            <person name="Oudot-Le Secq M.P."/>
            <person name="Napoli C."/>
            <person name="Obornik M."/>
            <person name="Parker M.S."/>
            <person name="Petit J.L."/>
            <person name="Porcel B.M."/>
            <person name="Poulsen N."/>
            <person name="Robison M."/>
            <person name="Rychlewski L."/>
            <person name="Rynearson T.A."/>
            <person name="Schmutz J."/>
            <person name="Shapiro H."/>
            <person name="Siaut M."/>
            <person name="Stanley M."/>
            <person name="Sussman M.R."/>
            <person name="Taylor A.R."/>
            <person name="Vardi A."/>
            <person name="von Dassow P."/>
            <person name="Vyverman W."/>
            <person name="Willis A."/>
            <person name="Wyrwicz L.S."/>
            <person name="Rokhsar D.S."/>
            <person name="Weissenbach J."/>
            <person name="Armbrust E.V."/>
            <person name="Green B.R."/>
            <person name="Van de Peer Y."/>
            <person name="Grigoriev I.V."/>
        </authorList>
    </citation>
    <scope>NUCLEOTIDE SEQUENCE [LARGE SCALE GENOMIC DNA]</scope>
    <source>
        <strain evidence="2 3">CCMP1335</strain>
    </source>
</reference>
<keyword evidence="3" id="KW-1185">Reference proteome</keyword>
<evidence type="ECO:0000313" key="3">
    <source>
        <dbReference type="Proteomes" id="UP000001449"/>
    </source>
</evidence>
<dbReference type="SMART" id="SM00225">
    <property type="entry name" value="BTB"/>
    <property type="match status" value="1"/>
</dbReference>
<proteinExistence type="predicted"/>
<dbReference type="PaxDb" id="35128-Thaps32691"/>
<name>B8BY89_THAPS</name>
<dbReference type="EMBL" id="CM000640">
    <property type="protein sequence ID" value="EED94334.1"/>
    <property type="molecule type" value="Genomic_DNA"/>
</dbReference>
<dbReference type="RefSeq" id="XP_002288898.1">
    <property type="nucleotide sequence ID" value="XM_002288862.1"/>
</dbReference>
<dbReference type="InterPro" id="IPR045068">
    <property type="entry name" value="BACURD1-3"/>
</dbReference>
<reference evidence="2 3" key="1">
    <citation type="journal article" date="2004" name="Science">
        <title>The genome of the diatom Thalassiosira pseudonana: ecology, evolution, and metabolism.</title>
        <authorList>
            <person name="Armbrust E.V."/>
            <person name="Berges J.A."/>
            <person name="Bowler C."/>
            <person name="Green B.R."/>
            <person name="Martinez D."/>
            <person name="Putnam N.H."/>
            <person name="Zhou S."/>
            <person name="Allen A.E."/>
            <person name="Apt K.E."/>
            <person name="Bechner M."/>
            <person name="Brzezinski M.A."/>
            <person name="Chaal B.K."/>
            <person name="Chiovitti A."/>
            <person name="Davis A.K."/>
            <person name="Demarest M.S."/>
            <person name="Detter J.C."/>
            <person name="Glavina T."/>
            <person name="Goodstein D."/>
            <person name="Hadi M.Z."/>
            <person name="Hellsten U."/>
            <person name="Hildebrand M."/>
            <person name="Jenkins B.D."/>
            <person name="Jurka J."/>
            <person name="Kapitonov V.V."/>
            <person name="Kroger N."/>
            <person name="Lau W.W."/>
            <person name="Lane T.W."/>
            <person name="Larimer F.W."/>
            <person name="Lippmeier J.C."/>
            <person name="Lucas S."/>
            <person name="Medina M."/>
            <person name="Montsant A."/>
            <person name="Obornik M."/>
            <person name="Parker M.S."/>
            <person name="Palenik B."/>
            <person name="Pazour G.J."/>
            <person name="Richardson P.M."/>
            <person name="Rynearson T.A."/>
            <person name="Saito M.A."/>
            <person name="Schwartz D.C."/>
            <person name="Thamatrakoln K."/>
            <person name="Valentin K."/>
            <person name="Vardi A."/>
            <person name="Wilkerson F.P."/>
            <person name="Rokhsar D.S."/>
        </authorList>
    </citation>
    <scope>NUCLEOTIDE SEQUENCE [LARGE SCALE GENOMIC DNA]</scope>
    <source>
        <strain evidence="2 3">CCMP1335</strain>
    </source>
</reference>
<feature type="non-terminal residue" evidence="2">
    <location>
        <position position="1"/>
    </location>
</feature>
<dbReference type="Proteomes" id="UP000001449">
    <property type="component" value="Chromosome 3"/>
</dbReference>
<dbReference type="HOGENOM" id="CLU_2447479_0_0_1"/>